<organism evidence="2 3">
    <name type="scientific">Pseudomonas typographi</name>
    <dbReference type="NCBI Taxonomy" id="2715964"/>
    <lineage>
        <taxon>Bacteria</taxon>
        <taxon>Pseudomonadati</taxon>
        <taxon>Pseudomonadota</taxon>
        <taxon>Gammaproteobacteria</taxon>
        <taxon>Pseudomonadales</taxon>
        <taxon>Pseudomonadaceae</taxon>
        <taxon>Pseudomonas</taxon>
    </lineage>
</organism>
<proteinExistence type="predicted"/>
<name>A0ABR7YX55_9PSED</name>
<dbReference type="PANTHER" id="PTHR37477:SF1">
    <property type="entry name" value="COBALT-PRECORRIN-5A HYDROLASE"/>
    <property type="match status" value="1"/>
</dbReference>
<comment type="caution">
    <text evidence="2">The sequence shown here is derived from an EMBL/GenBank/DDBJ whole genome shotgun (WGS) entry which is preliminary data.</text>
</comment>
<accession>A0ABR7YX55</accession>
<dbReference type="RefSeq" id="WP_190417400.1">
    <property type="nucleotide sequence ID" value="NZ_JAAOCA010000003.1"/>
</dbReference>
<dbReference type="InterPro" id="IPR052553">
    <property type="entry name" value="CbiG_hydrolase"/>
</dbReference>
<gene>
    <name evidence="2" type="ORF">HAQ05_03480</name>
</gene>
<dbReference type="EMBL" id="JAAOCA010000003">
    <property type="protein sequence ID" value="MBD1597776.1"/>
    <property type="molecule type" value="Genomic_DNA"/>
</dbReference>
<reference evidence="2 3" key="1">
    <citation type="journal article" date="2020" name="Insects">
        <title>Bacteria Belonging to Pseudomonas typographi sp. nov. from the Bark Beetle Ips typographus Have Genomic Potential to Aid in the Host Ecology.</title>
        <authorList>
            <person name="Peral-Aranega E."/>
            <person name="Saati-Santamaria Z."/>
            <person name="Kolarik M."/>
            <person name="Rivas R."/>
            <person name="Garcia-Fraile P."/>
        </authorList>
    </citation>
    <scope>NUCLEOTIDE SEQUENCE [LARGE SCALE GENOMIC DNA]</scope>
    <source>
        <strain evidence="2 3">CA3A</strain>
    </source>
</reference>
<feature type="domain" description="CobE/GbiG C-terminal" evidence="1">
    <location>
        <begin position="2"/>
        <end position="124"/>
    </location>
</feature>
<dbReference type="InterPro" id="IPR036518">
    <property type="entry name" value="CobE/GbiG_C_sf"/>
</dbReference>
<sequence length="132" mass="13639">MLIAGIGCRRGTSFEALLGLLEHGLAGRPLGAVQGLASIEQKQHEPGLQRLAQHLGLPLAVYSAARLSAFDSQLSHRSAASLRHTGCAGVAESAALAHCQHLTGRPAALSMPRLASAEATLALAEPLLLHDA</sequence>
<dbReference type="InterPro" id="IPR002750">
    <property type="entry name" value="CobE/GbiG_C"/>
</dbReference>
<evidence type="ECO:0000313" key="3">
    <source>
        <dbReference type="Proteomes" id="UP000805841"/>
    </source>
</evidence>
<evidence type="ECO:0000259" key="1">
    <source>
        <dbReference type="Pfam" id="PF01890"/>
    </source>
</evidence>
<evidence type="ECO:0000313" key="2">
    <source>
        <dbReference type="EMBL" id="MBD1597776.1"/>
    </source>
</evidence>
<dbReference type="Proteomes" id="UP000805841">
    <property type="component" value="Unassembled WGS sequence"/>
</dbReference>
<dbReference type="PANTHER" id="PTHR37477">
    <property type="entry name" value="COBALT-PRECORRIN-5A HYDROLASE"/>
    <property type="match status" value="1"/>
</dbReference>
<dbReference type="Gene3D" id="3.30.420.180">
    <property type="entry name" value="CobE/GbiG C-terminal domain"/>
    <property type="match status" value="1"/>
</dbReference>
<protein>
    <submittedName>
        <fullName evidence="2">Cobalamin biosynthesis protein</fullName>
    </submittedName>
</protein>
<dbReference type="Pfam" id="PF01890">
    <property type="entry name" value="CbiG_C"/>
    <property type="match status" value="1"/>
</dbReference>
<keyword evidence="3" id="KW-1185">Reference proteome</keyword>
<dbReference type="SUPFAM" id="SSF159664">
    <property type="entry name" value="CobE/GbiG C-terminal domain-like"/>
    <property type="match status" value="1"/>
</dbReference>